<dbReference type="Gene3D" id="1.25.40.10">
    <property type="entry name" value="Tetratricopeptide repeat domain"/>
    <property type="match status" value="1"/>
</dbReference>
<sequence>MKETLLGKTLVEKGLVTPAQLDEALAQQQEYPERLLGHILVEQGYLRYATLVTTIVHDQHVPMAREMLAERARAGEQLDEHGVPLPRFSDTEMATLVFKENEFPVPIPTPSLEHFTVDSSMERELAEDAFSLIDHGQMEEAKQVLVQGLTISPDSVPLRYLQCWLLAEQGEAEQSIKSLEKHQPDYPRNPTLLWLAAYNRQRLHRHNEAVENYQALLKKYKPNHRWYFALAYSLQHLHYWKKARQVYTHFIRISSGENKWTVYARAQIAEIVKQHGA</sequence>
<name>A0AB38YI11_9GAMM</name>
<dbReference type="SUPFAM" id="SSF160246">
    <property type="entry name" value="EspE N-terminal domain-like"/>
    <property type="match status" value="1"/>
</dbReference>
<organism evidence="1">
    <name type="scientific">Salinispirillum sp. LH 10-3-1</name>
    <dbReference type="NCBI Taxonomy" id="2952525"/>
    <lineage>
        <taxon>Bacteria</taxon>
        <taxon>Pseudomonadati</taxon>
        <taxon>Pseudomonadota</taxon>
        <taxon>Gammaproteobacteria</taxon>
        <taxon>Oceanospirillales</taxon>
        <taxon>Saccharospirillaceae</taxon>
        <taxon>Salinispirillum</taxon>
    </lineage>
</organism>
<dbReference type="InterPro" id="IPR037257">
    <property type="entry name" value="T2SS_E_N_sf"/>
</dbReference>
<dbReference type="AlphaFoldDB" id="A0AB38YI11"/>
<dbReference type="EMBL" id="CP101717">
    <property type="protein sequence ID" value="WLD58753.1"/>
    <property type="molecule type" value="Genomic_DNA"/>
</dbReference>
<reference evidence="1" key="1">
    <citation type="submission" date="2022-07" db="EMBL/GenBank/DDBJ databases">
        <title>Complete genome sequence of Salinispirillum sp. LH10-3-1 capable of multiple carbohydrate inversion isolated from a soda lake.</title>
        <authorList>
            <person name="Liu J."/>
            <person name="Zhai Y."/>
            <person name="Zhang H."/>
            <person name="Yang H."/>
            <person name="Qu J."/>
            <person name="Li J."/>
        </authorList>
    </citation>
    <scope>NUCLEOTIDE SEQUENCE</scope>
    <source>
        <strain evidence="1">LH 10-3-1</strain>
    </source>
</reference>
<dbReference type="Pfam" id="PF14559">
    <property type="entry name" value="TPR_19"/>
    <property type="match status" value="1"/>
</dbReference>
<evidence type="ECO:0000313" key="1">
    <source>
        <dbReference type="EMBL" id="WLD58753.1"/>
    </source>
</evidence>
<gene>
    <name evidence="1" type="ORF">NFC81_02905</name>
</gene>
<dbReference type="InterPro" id="IPR011990">
    <property type="entry name" value="TPR-like_helical_dom_sf"/>
</dbReference>
<proteinExistence type="predicted"/>
<accession>A0AB38YI11</accession>
<dbReference type="SUPFAM" id="SSF48452">
    <property type="entry name" value="TPR-like"/>
    <property type="match status" value="1"/>
</dbReference>
<evidence type="ECO:0008006" key="2">
    <source>
        <dbReference type="Google" id="ProtNLM"/>
    </source>
</evidence>
<dbReference type="RefSeq" id="WP_304996039.1">
    <property type="nucleotide sequence ID" value="NZ_CP101717.1"/>
</dbReference>
<protein>
    <recommendedName>
        <fullName evidence="2">Tetratricopeptide repeat protein</fullName>
    </recommendedName>
</protein>